<dbReference type="PROSITE" id="PS50930">
    <property type="entry name" value="HTH_LYTTR"/>
    <property type="match status" value="1"/>
</dbReference>
<keyword evidence="6" id="KW-1185">Reference proteome</keyword>
<dbReference type="InterPro" id="IPR007492">
    <property type="entry name" value="LytTR_DNA-bd_dom"/>
</dbReference>
<evidence type="ECO:0000313" key="6">
    <source>
        <dbReference type="Proteomes" id="UP000446866"/>
    </source>
</evidence>
<evidence type="ECO:0000313" key="5">
    <source>
        <dbReference type="EMBL" id="NBH62264.1"/>
    </source>
</evidence>
<keyword evidence="3" id="KW-0010">Activator</keyword>
<keyword evidence="2" id="KW-0902">Two-component regulatory system</keyword>
<reference evidence="5 6" key="1">
    <citation type="submission" date="2018-08" db="EMBL/GenBank/DDBJ databases">
        <title>Murine metabolic-syndrome-specific gut microbial biobank.</title>
        <authorList>
            <person name="Liu C."/>
        </authorList>
    </citation>
    <scope>NUCLEOTIDE SEQUENCE [LARGE SCALE GENOMIC DNA]</scope>
    <source>
        <strain evidence="5 6">28</strain>
    </source>
</reference>
<dbReference type="AlphaFoldDB" id="A0A845QLF7"/>
<feature type="domain" description="HTH LytTR-type" evidence="4">
    <location>
        <begin position="2"/>
        <end position="101"/>
    </location>
</feature>
<evidence type="ECO:0000256" key="1">
    <source>
        <dbReference type="ARBA" id="ARBA00022490"/>
    </source>
</evidence>
<dbReference type="InterPro" id="IPR046947">
    <property type="entry name" value="LytR-like"/>
</dbReference>
<organism evidence="5 6">
    <name type="scientific">Anaerotruncus colihominis</name>
    <dbReference type="NCBI Taxonomy" id="169435"/>
    <lineage>
        <taxon>Bacteria</taxon>
        <taxon>Bacillati</taxon>
        <taxon>Bacillota</taxon>
        <taxon>Clostridia</taxon>
        <taxon>Eubacteriales</taxon>
        <taxon>Oscillospiraceae</taxon>
        <taxon>Anaerotruncus</taxon>
    </lineage>
</organism>
<dbReference type="Proteomes" id="UP000446866">
    <property type="component" value="Unassembled WGS sequence"/>
</dbReference>
<dbReference type="EMBL" id="QXWK01000021">
    <property type="protein sequence ID" value="NBH62264.1"/>
    <property type="molecule type" value="Genomic_DNA"/>
</dbReference>
<dbReference type="Pfam" id="PF04397">
    <property type="entry name" value="LytTR"/>
    <property type="match status" value="1"/>
</dbReference>
<dbReference type="GO" id="GO:0000156">
    <property type="term" value="F:phosphorelay response regulator activity"/>
    <property type="evidence" value="ECO:0007669"/>
    <property type="project" value="InterPro"/>
</dbReference>
<accession>A0A845QLF7</accession>
<dbReference type="GO" id="GO:0003677">
    <property type="term" value="F:DNA binding"/>
    <property type="evidence" value="ECO:0007669"/>
    <property type="project" value="InterPro"/>
</dbReference>
<proteinExistence type="predicted"/>
<comment type="caution">
    <text evidence="5">The sequence shown here is derived from an EMBL/GenBank/DDBJ whole genome shotgun (WGS) entry which is preliminary data.</text>
</comment>
<name>A0A845QLF7_9FIRM</name>
<evidence type="ECO:0000256" key="2">
    <source>
        <dbReference type="ARBA" id="ARBA00023012"/>
    </source>
</evidence>
<dbReference type="SMART" id="SM00850">
    <property type="entry name" value="LytTR"/>
    <property type="match status" value="1"/>
</dbReference>
<dbReference type="PANTHER" id="PTHR37299:SF3">
    <property type="entry name" value="STAGE 0 SPORULATION PROTEIN A HOMOLOG"/>
    <property type="match status" value="1"/>
</dbReference>
<dbReference type="PANTHER" id="PTHR37299">
    <property type="entry name" value="TRANSCRIPTIONAL REGULATOR-RELATED"/>
    <property type="match status" value="1"/>
</dbReference>
<evidence type="ECO:0000256" key="3">
    <source>
        <dbReference type="ARBA" id="ARBA00023159"/>
    </source>
</evidence>
<gene>
    <name evidence="5" type="ORF">D0435_11435</name>
</gene>
<keyword evidence="1" id="KW-0963">Cytoplasm</keyword>
<dbReference type="Gene3D" id="2.40.50.1020">
    <property type="entry name" value="LytTr DNA-binding domain"/>
    <property type="match status" value="1"/>
</dbReference>
<evidence type="ECO:0000259" key="4">
    <source>
        <dbReference type="PROSITE" id="PS50930"/>
    </source>
</evidence>
<protein>
    <submittedName>
        <fullName evidence="5">LytTR family transcriptional regulator</fullName>
    </submittedName>
</protein>
<sequence length="108" mass="12626">MLYLENKSGRFVIPYSRIYYFEKQKRQVLVRGTGGQVLCSFYGKFEEMEALPQNFLRCHNSMIVNMGRVSAIEKSNFLLIDGSFVSISRTYLQESRLGFARYCMPDVR</sequence>